<dbReference type="EMBL" id="WQLA01000004">
    <property type="protein sequence ID" value="MVN91662.1"/>
    <property type="molecule type" value="Genomic_DNA"/>
</dbReference>
<comment type="caution">
    <text evidence="2">The sequence shown here is derived from an EMBL/GenBank/DDBJ whole genome shotgun (WGS) entry which is preliminary data.</text>
</comment>
<evidence type="ECO:0000313" key="3">
    <source>
        <dbReference type="Proteomes" id="UP000434850"/>
    </source>
</evidence>
<gene>
    <name evidence="2" type="ORF">GO816_11050</name>
</gene>
<sequence length="68" mass="6806">MKRLFILSALVITAGISKASATPDVRVRPGTAANTTVAALKLAEAKAVLSKASSKGIKAILGTADGGR</sequence>
<name>A0A6I4I9E8_9SPHI</name>
<feature type="chain" id="PRO_5026251412" evidence="1">
    <location>
        <begin position="20"/>
        <end position="68"/>
    </location>
</feature>
<keyword evidence="3" id="KW-1185">Reference proteome</keyword>
<dbReference type="RefSeq" id="WP_157541991.1">
    <property type="nucleotide sequence ID" value="NZ_WQLA01000004.1"/>
</dbReference>
<organism evidence="2 3">
    <name type="scientific">Mucilaginibacter aquatilis</name>
    <dbReference type="NCBI Taxonomy" id="1517760"/>
    <lineage>
        <taxon>Bacteria</taxon>
        <taxon>Pseudomonadati</taxon>
        <taxon>Bacteroidota</taxon>
        <taxon>Sphingobacteriia</taxon>
        <taxon>Sphingobacteriales</taxon>
        <taxon>Sphingobacteriaceae</taxon>
        <taxon>Mucilaginibacter</taxon>
    </lineage>
</organism>
<accession>A0A6I4I9E8</accession>
<protein>
    <submittedName>
        <fullName evidence="2">Uncharacterized protein</fullName>
    </submittedName>
</protein>
<feature type="signal peptide" evidence="1">
    <location>
        <begin position="1"/>
        <end position="19"/>
    </location>
</feature>
<proteinExistence type="predicted"/>
<evidence type="ECO:0000256" key="1">
    <source>
        <dbReference type="SAM" id="SignalP"/>
    </source>
</evidence>
<evidence type="ECO:0000313" key="2">
    <source>
        <dbReference type="EMBL" id="MVN91662.1"/>
    </source>
</evidence>
<dbReference type="Proteomes" id="UP000434850">
    <property type="component" value="Unassembled WGS sequence"/>
</dbReference>
<dbReference type="AlphaFoldDB" id="A0A6I4I9E8"/>
<keyword evidence="1" id="KW-0732">Signal</keyword>
<reference evidence="2 3" key="1">
    <citation type="submission" date="2019-12" db="EMBL/GenBank/DDBJ databases">
        <title>Mucilaginibacter sp. HME9299 genome sequencing and assembly.</title>
        <authorList>
            <person name="Kang H."/>
            <person name="Kim H."/>
            <person name="Joh K."/>
        </authorList>
    </citation>
    <scope>NUCLEOTIDE SEQUENCE [LARGE SCALE GENOMIC DNA]</scope>
    <source>
        <strain evidence="2 3">HME9299</strain>
    </source>
</reference>